<feature type="compositionally biased region" description="Polar residues" evidence="1">
    <location>
        <begin position="1"/>
        <end position="11"/>
    </location>
</feature>
<gene>
    <name evidence="3" type="ORF">PLICRDRAFT_116530</name>
</gene>
<dbReference type="HOGENOM" id="CLU_007061_1_0_1"/>
<proteinExistence type="predicted"/>
<accession>A0A0C9SRX0</accession>
<feature type="compositionally biased region" description="Low complexity" evidence="1">
    <location>
        <begin position="271"/>
        <end position="297"/>
    </location>
</feature>
<dbReference type="OrthoDB" id="2496395at2759"/>
<dbReference type="Pfam" id="PF20231">
    <property type="entry name" value="DUF6589"/>
    <property type="match status" value="1"/>
</dbReference>
<dbReference type="EMBL" id="KN832568">
    <property type="protein sequence ID" value="KII85092.1"/>
    <property type="molecule type" value="Genomic_DNA"/>
</dbReference>
<evidence type="ECO:0000313" key="4">
    <source>
        <dbReference type="Proteomes" id="UP000053263"/>
    </source>
</evidence>
<reference evidence="3 4" key="1">
    <citation type="submission" date="2014-06" db="EMBL/GenBank/DDBJ databases">
        <title>Evolutionary Origins and Diversification of the Mycorrhizal Mutualists.</title>
        <authorList>
            <consortium name="DOE Joint Genome Institute"/>
            <consortium name="Mycorrhizal Genomics Consortium"/>
            <person name="Kohler A."/>
            <person name="Kuo A."/>
            <person name="Nagy L.G."/>
            <person name="Floudas D."/>
            <person name="Copeland A."/>
            <person name="Barry K.W."/>
            <person name="Cichocki N."/>
            <person name="Veneault-Fourrey C."/>
            <person name="LaButti K."/>
            <person name="Lindquist E.A."/>
            <person name="Lipzen A."/>
            <person name="Lundell T."/>
            <person name="Morin E."/>
            <person name="Murat C."/>
            <person name="Riley R."/>
            <person name="Ohm R."/>
            <person name="Sun H."/>
            <person name="Tunlid A."/>
            <person name="Henrissat B."/>
            <person name="Grigoriev I.V."/>
            <person name="Hibbett D.S."/>
            <person name="Martin F."/>
        </authorList>
    </citation>
    <scope>NUCLEOTIDE SEQUENCE [LARGE SCALE GENOMIC DNA]</scope>
    <source>
        <strain evidence="3 4">FD-325 SS-3</strain>
    </source>
</reference>
<organism evidence="3 4">
    <name type="scientific">Plicaturopsis crispa FD-325 SS-3</name>
    <dbReference type="NCBI Taxonomy" id="944288"/>
    <lineage>
        <taxon>Eukaryota</taxon>
        <taxon>Fungi</taxon>
        <taxon>Dikarya</taxon>
        <taxon>Basidiomycota</taxon>
        <taxon>Agaricomycotina</taxon>
        <taxon>Agaricomycetes</taxon>
        <taxon>Agaricomycetidae</taxon>
        <taxon>Amylocorticiales</taxon>
        <taxon>Amylocorticiaceae</taxon>
        <taxon>Plicatura</taxon>
        <taxon>Plicaturopsis crispa</taxon>
    </lineage>
</organism>
<evidence type="ECO:0000256" key="1">
    <source>
        <dbReference type="SAM" id="MobiDB-lite"/>
    </source>
</evidence>
<dbReference type="InterPro" id="IPR046496">
    <property type="entry name" value="DUF6589"/>
</dbReference>
<dbReference type="Proteomes" id="UP000053263">
    <property type="component" value="Unassembled WGS sequence"/>
</dbReference>
<feature type="compositionally biased region" description="Low complexity" evidence="1">
    <location>
        <begin position="889"/>
        <end position="899"/>
    </location>
</feature>
<evidence type="ECO:0000313" key="3">
    <source>
        <dbReference type="EMBL" id="KII85092.1"/>
    </source>
</evidence>
<feature type="domain" description="DUF6589" evidence="2">
    <location>
        <begin position="382"/>
        <end position="794"/>
    </location>
</feature>
<feature type="compositionally biased region" description="Acidic residues" evidence="1">
    <location>
        <begin position="956"/>
        <end position="977"/>
    </location>
</feature>
<feature type="region of interest" description="Disordered" evidence="1">
    <location>
        <begin position="1"/>
        <end position="22"/>
    </location>
</feature>
<feature type="compositionally biased region" description="Acidic residues" evidence="1">
    <location>
        <begin position="934"/>
        <end position="949"/>
    </location>
</feature>
<evidence type="ECO:0000259" key="2">
    <source>
        <dbReference type="Pfam" id="PF20231"/>
    </source>
</evidence>
<protein>
    <recommendedName>
        <fullName evidence="2">DUF6589 domain-containing protein</fullName>
    </recommendedName>
</protein>
<sequence length="977" mass="108494">MTSPITGTRAEQTAQKKRKQLRKRAKTLAAAHVAREAAEVAKDQEARDATELAAAGRINFLDGILESLASHRLTLGDLMLHVFDPIYKHSLTRWEGFFRDRSMAPRILDLWTSNENSLSARTQVHDWAVKYIRRVVHREAKSVTASADFRSTHRPMDAKFVLDFSMKKMHARLRELATVSMDLFAAFATSARQLKEGLPARMLKKSMVITSSALQLLGEYSYANNYAKRVMGLYFFATGTQRQTMTVASHLGLTESYNNLTAKPKKKKQAKASAAHPTEATDTATTTTTPSSGPTAADHLMKVGRAGTLRTLSGAMVGMARGVAATGLFAASYDNINMVFRAAEQILGRTDTQENGTCSTIWPLWKAKLEDMLVSDLTSAFDRAPPLSIFDILLNEAESQTLDTCLVYCVLRIIITHGGEKFAKFREELELSAPATDHLIEVHRTPLHPLPPVEIDESTIVGNSEVIDATFDVLWIKRIARWLRHVKFFAGDQLSIARLRALVNIRAGHEGGYEGYGWGVWIPGLFHAKIADMHGFFVTHWGKPNAGTRNPGCLAFHNTVLHRHPILLTSLPPFRTCRDLVFVSLYARVLHLLLLVSHKSTLDEYINSVDSWATLKAHSLEIVTRYTDSAAVDEMRWQRETTGTGGDMVYENAVLFLRDALLSREFTDAIKCGDSGRVVLILKVWALGFRGSGRTKYAHEMLHLCHNIAHVWPKGIRDIVFNNWLVNPSGRPNAWVEVDLMQEHMNFWIKNFYQAHGSSASWDWLGMIGPCVNILRHLVTSMNNALGSYQGNRHATLNLKNDIPELMRSLADHEVYLEKGRVLDEDDKPTVDIIGTGLRLLTDASTNPLHEYNTAFQRLQARRRLTPIVGEDDADPASQNPTPLGTADSLPSGSPLGSPRTDDAADGDFEASDFPDDEEAETTLSRDTAADVSLDMDAEDMGDQGDDPDGFFGGGMDDDDEYEADVGDMGEDSDDGQ</sequence>
<feature type="compositionally biased region" description="Acidic residues" evidence="1">
    <location>
        <begin position="904"/>
        <end position="921"/>
    </location>
</feature>
<feature type="region of interest" description="Disordered" evidence="1">
    <location>
        <begin position="870"/>
        <end position="977"/>
    </location>
</feature>
<name>A0A0C9SRX0_PLICR</name>
<feature type="region of interest" description="Disordered" evidence="1">
    <location>
        <begin position="262"/>
        <end position="298"/>
    </location>
</feature>
<keyword evidence="4" id="KW-1185">Reference proteome</keyword>
<dbReference type="AlphaFoldDB" id="A0A0C9SRX0"/>